<keyword evidence="2" id="KW-0808">Transferase</keyword>
<dbReference type="RefSeq" id="WP_163904273.1">
    <property type="nucleotide sequence ID" value="NZ_AP022599.1"/>
</dbReference>
<dbReference type="InterPro" id="IPR004119">
    <property type="entry name" value="EcKL"/>
</dbReference>
<dbReference type="Proteomes" id="UP000467252">
    <property type="component" value="Chromosome"/>
</dbReference>
<accession>A0A7I7UQX6</accession>
<name>A0A7I7UQX6_MYCPV</name>
<organism evidence="2 3">
    <name type="scientific">Mycolicibacterium pulveris</name>
    <name type="common">Mycobacterium pulveris</name>
    <dbReference type="NCBI Taxonomy" id="36813"/>
    <lineage>
        <taxon>Bacteria</taxon>
        <taxon>Bacillati</taxon>
        <taxon>Actinomycetota</taxon>
        <taxon>Actinomycetes</taxon>
        <taxon>Mycobacteriales</taxon>
        <taxon>Mycobacteriaceae</taxon>
        <taxon>Mycolicibacterium</taxon>
    </lineage>
</organism>
<dbReference type="InterPro" id="IPR015897">
    <property type="entry name" value="CHK_kinase-like"/>
</dbReference>
<dbReference type="PANTHER" id="PTHR11012">
    <property type="entry name" value="PROTEIN KINASE-LIKE DOMAIN-CONTAINING"/>
    <property type="match status" value="1"/>
</dbReference>
<proteinExistence type="predicted"/>
<evidence type="ECO:0000259" key="1">
    <source>
        <dbReference type="SMART" id="SM00587"/>
    </source>
</evidence>
<protein>
    <submittedName>
        <fullName evidence="2">Aminoglycoside phosphotransferase</fullName>
    </submittedName>
</protein>
<dbReference type="SMART" id="SM00587">
    <property type="entry name" value="CHK"/>
    <property type="match status" value="1"/>
</dbReference>
<dbReference type="PANTHER" id="PTHR11012:SF30">
    <property type="entry name" value="PROTEIN KINASE-LIKE DOMAIN-CONTAINING"/>
    <property type="match status" value="1"/>
</dbReference>
<gene>
    <name evidence="2" type="ORF">MPUL_45980</name>
</gene>
<reference evidence="2 3" key="1">
    <citation type="journal article" date="2019" name="Emerg. Microbes Infect.">
        <title>Comprehensive subspecies identification of 175 nontuberculous mycobacteria species based on 7547 genomic profiles.</title>
        <authorList>
            <person name="Matsumoto Y."/>
            <person name="Kinjo T."/>
            <person name="Motooka D."/>
            <person name="Nabeya D."/>
            <person name="Jung N."/>
            <person name="Uechi K."/>
            <person name="Horii T."/>
            <person name="Iida T."/>
            <person name="Fujita J."/>
            <person name="Nakamura S."/>
        </authorList>
    </citation>
    <scope>NUCLEOTIDE SEQUENCE [LARGE SCALE GENOMIC DNA]</scope>
    <source>
        <strain evidence="2 3">JCM 6370</strain>
    </source>
</reference>
<keyword evidence="3" id="KW-1185">Reference proteome</keyword>
<dbReference type="AlphaFoldDB" id="A0A7I7UQX6"/>
<dbReference type="Pfam" id="PF02958">
    <property type="entry name" value="EcKL"/>
    <property type="match status" value="1"/>
</dbReference>
<dbReference type="Gene3D" id="3.90.1200.10">
    <property type="match status" value="1"/>
</dbReference>
<dbReference type="InterPro" id="IPR011009">
    <property type="entry name" value="Kinase-like_dom_sf"/>
</dbReference>
<dbReference type="GO" id="GO:0016740">
    <property type="term" value="F:transferase activity"/>
    <property type="evidence" value="ECO:0007669"/>
    <property type="project" value="UniProtKB-KW"/>
</dbReference>
<evidence type="ECO:0000313" key="2">
    <source>
        <dbReference type="EMBL" id="BBY83440.1"/>
    </source>
</evidence>
<sequence length="349" mass="38391">MSEDTLRLPLEVTDINAEWLTAALRFRYPDVDVLSVDVVDLMPGSATKVRLAVTYDSHVQGLPSSMIVKAGFNPLRSLLADLYRNEVTFYRDLAPTAGIPLPSCYFAGSNPDTGQALLLLEDLTATANQFGRIEATLTPGVAGEALALLAAVHAAYWANTEERAMAALVEQPRQPVAEMLTGTENWERCLELGRFEGLPKVVHNREQVRDAIIGTLRPTDGPRCLIHGDVHLGNMYFTPDGSPRFLDWQAASASTWAADVAYFIVCSLQPETRRETERDLLSGYLEALAQRGVEAPAFDSAWTEYRRHAVWGLLGLLCTPEMQSEEFSRTMGGRFAIAIDDLDSLSVSV</sequence>
<dbReference type="SUPFAM" id="SSF56112">
    <property type="entry name" value="Protein kinase-like (PK-like)"/>
    <property type="match status" value="1"/>
</dbReference>
<dbReference type="EMBL" id="AP022599">
    <property type="protein sequence ID" value="BBY83440.1"/>
    <property type="molecule type" value="Genomic_DNA"/>
</dbReference>
<evidence type="ECO:0000313" key="3">
    <source>
        <dbReference type="Proteomes" id="UP000467252"/>
    </source>
</evidence>
<feature type="domain" description="CHK kinase-like" evidence="1">
    <location>
        <begin position="118"/>
        <end position="294"/>
    </location>
</feature>